<evidence type="ECO:0000256" key="9">
    <source>
        <dbReference type="ARBA" id="ARBA00023303"/>
    </source>
</evidence>
<dbReference type="GO" id="GO:0005254">
    <property type="term" value="F:chloride channel activity"/>
    <property type="evidence" value="ECO:0007669"/>
    <property type="project" value="UniProtKB-KW"/>
</dbReference>
<keyword evidence="5" id="KW-0406">Ion transport</keyword>
<feature type="transmembrane region" description="Helical" evidence="10">
    <location>
        <begin position="414"/>
        <end position="434"/>
    </location>
</feature>
<dbReference type="GO" id="GO:0034707">
    <property type="term" value="C:chloride channel complex"/>
    <property type="evidence" value="ECO:0007669"/>
    <property type="project" value="UniProtKB-KW"/>
</dbReference>
<feature type="transmembrane region" description="Helical" evidence="10">
    <location>
        <begin position="15"/>
        <end position="47"/>
    </location>
</feature>
<protein>
    <submittedName>
        <fullName evidence="11">Chloride channel protein</fullName>
    </submittedName>
</protein>
<evidence type="ECO:0000256" key="10">
    <source>
        <dbReference type="SAM" id="Phobius"/>
    </source>
</evidence>
<dbReference type="Gene3D" id="1.10.3080.10">
    <property type="entry name" value="Clc chloride channel"/>
    <property type="match status" value="1"/>
</dbReference>
<dbReference type="Proteomes" id="UP000539372">
    <property type="component" value="Unassembled WGS sequence"/>
</dbReference>
<keyword evidence="2" id="KW-0813">Transport</keyword>
<gene>
    <name evidence="11" type="ORF">HH303_10410</name>
</gene>
<dbReference type="InterPro" id="IPR014743">
    <property type="entry name" value="Cl-channel_core"/>
</dbReference>
<dbReference type="Pfam" id="PF00654">
    <property type="entry name" value="Voltage_CLC"/>
    <property type="match status" value="1"/>
</dbReference>
<feature type="transmembrane region" description="Helical" evidence="10">
    <location>
        <begin position="242"/>
        <end position="264"/>
    </location>
</feature>
<dbReference type="EMBL" id="JABBNT010000003">
    <property type="protein sequence ID" value="NMM44890.1"/>
    <property type="molecule type" value="Genomic_DNA"/>
</dbReference>
<dbReference type="SUPFAM" id="SSF81340">
    <property type="entry name" value="Clc chloride channel"/>
    <property type="match status" value="1"/>
</dbReference>
<feature type="transmembrane region" description="Helical" evidence="10">
    <location>
        <begin position="67"/>
        <end position="86"/>
    </location>
</feature>
<keyword evidence="9" id="KW-0407">Ion channel</keyword>
<name>A0A7Y0E0B2_9PROT</name>
<feature type="transmembrane region" description="Helical" evidence="10">
    <location>
        <begin position="384"/>
        <end position="408"/>
    </location>
</feature>
<evidence type="ECO:0000313" key="12">
    <source>
        <dbReference type="Proteomes" id="UP000539372"/>
    </source>
</evidence>
<dbReference type="InterPro" id="IPR001807">
    <property type="entry name" value="ClC"/>
</dbReference>
<dbReference type="PRINTS" id="PR00762">
    <property type="entry name" value="CLCHANNEL"/>
</dbReference>
<dbReference type="AlphaFoldDB" id="A0A7Y0E0B2"/>
<evidence type="ECO:0000313" key="11">
    <source>
        <dbReference type="EMBL" id="NMM44890.1"/>
    </source>
</evidence>
<comment type="subcellular location">
    <subcellularLocation>
        <location evidence="1">Membrane</location>
        <topology evidence="1">Multi-pass membrane protein</topology>
    </subcellularLocation>
</comment>
<dbReference type="SUPFAM" id="SSF54631">
    <property type="entry name" value="CBS-domain pair"/>
    <property type="match status" value="1"/>
</dbReference>
<dbReference type="PANTHER" id="PTHR43427">
    <property type="entry name" value="CHLORIDE CHANNEL PROTEIN CLC-E"/>
    <property type="match status" value="1"/>
</dbReference>
<feature type="transmembrane region" description="Helical" evidence="10">
    <location>
        <begin position="323"/>
        <end position="344"/>
    </location>
</feature>
<feature type="transmembrane region" description="Helical" evidence="10">
    <location>
        <begin position="284"/>
        <end position="302"/>
    </location>
</feature>
<evidence type="ECO:0000256" key="8">
    <source>
        <dbReference type="ARBA" id="ARBA00023214"/>
    </source>
</evidence>
<dbReference type="CDD" id="cd00400">
    <property type="entry name" value="Voltage_gated_ClC"/>
    <property type="match status" value="1"/>
</dbReference>
<sequence>MSAVGNKRLRVPSGLVFLSVMAVIVGAITGLGSAALRVLIAVVHNALFLGEFAWSYQANDPTPPSNWGPFVILAPVIGGLVVLFLVRRFAPEAKGHGVPEVMAAIFYNNGRIRPVVVLVKSLASALSIGSGASVGREGPIIQIGSGIGSTLGQVFRLPKWQTITLVAAGAGAGIAATFNTPLGAVMFAIELMLPEVSARTFLPVVLATGTATYVGQIFFGIEPAFVVPNSVLPQLLFPSAVQFLPVYLLFGIVCGAAAAFFVKFLHWMEDLFDEWDINPYLKNMAGMTCLGVMMYVFFLIYGRYFTDGVGYDTIQGILNGEMTFAYLMAILFFAKMVATSVSLASGASGGVFSPSLFLGATLGGCFGTILSILWPNLGFGPIEFAILGMAAIVGGATGAAMTAILMIYEMTGQYSLIVPVTIAVAGAIGTRRLIMEDNIYTMKLTRRGQHIPKERHTHMFSIRKVRDIMTPITGAIRLPDLHIHAIQADATADFHQVGDFYATLADETGRFVGVIPADKDGKPLSGAMPIRNFTVIGEGDFVQALMTRLARRDAAIAVVRKGRGVIRPDRITGVIHRDRIAKTIIDEYRD</sequence>
<evidence type="ECO:0000256" key="2">
    <source>
        <dbReference type="ARBA" id="ARBA00022448"/>
    </source>
</evidence>
<comment type="caution">
    <text evidence="11">The sequence shown here is derived from an EMBL/GenBank/DDBJ whole genome shotgun (WGS) entry which is preliminary data.</text>
</comment>
<proteinExistence type="predicted"/>
<keyword evidence="4 10" id="KW-1133">Transmembrane helix</keyword>
<accession>A0A7Y0E0B2</accession>
<feature type="transmembrane region" description="Helical" evidence="10">
    <location>
        <begin position="165"/>
        <end position="189"/>
    </location>
</feature>
<dbReference type="PANTHER" id="PTHR43427:SF6">
    <property type="entry name" value="CHLORIDE CHANNEL PROTEIN CLC-E"/>
    <property type="match status" value="1"/>
</dbReference>
<feature type="transmembrane region" description="Helical" evidence="10">
    <location>
        <begin position="201"/>
        <end position="221"/>
    </location>
</feature>
<evidence type="ECO:0000256" key="7">
    <source>
        <dbReference type="ARBA" id="ARBA00023173"/>
    </source>
</evidence>
<evidence type="ECO:0000256" key="5">
    <source>
        <dbReference type="ARBA" id="ARBA00023065"/>
    </source>
</evidence>
<keyword evidence="12" id="KW-1185">Reference proteome</keyword>
<evidence type="ECO:0000256" key="3">
    <source>
        <dbReference type="ARBA" id="ARBA00022692"/>
    </source>
</evidence>
<evidence type="ECO:0000256" key="6">
    <source>
        <dbReference type="ARBA" id="ARBA00023136"/>
    </source>
</evidence>
<feature type="transmembrane region" description="Helical" evidence="10">
    <location>
        <begin position="356"/>
        <end position="377"/>
    </location>
</feature>
<keyword evidence="8" id="KW-0868">Chloride</keyword>
<dbReference type="InterPro" id="IPR046342">
    <property type="entry name" value="CBS_dom_sf"/>
</dbReference>
<dbReference type="InterPro" id="IPR050368">
    <property type="entry name" value="ClC-type_chloride_channel"/>
</dbReference>
<organism evidence="11 12">
    <name type="scientific">Pacificispira spongiicola</name>
    <dbReference type="NCBI Taxonomy" id="2729598"/>
    <lineage>
        <taxon>Bacteria</taxon>
        <taxon>Pseudomonadati</taxon>
        <taxon>Pseudomonadota</taxon>
        <taxon>Alphaproteobacteria</taxon>
        <taxon>Rhodospirillales</taxon>
        <taxon>Rhodospirillaceae</taxon>
        <taxon>Pacificispira</taxon>
    </lineage>
</organism>
<evidence type="ECO:0000256" key="1">
    <source>
        <dbReference type="ARBA" id="ARBA00004141"/>
    </source>
</evidence>
<keyword evidence="3 10" id="KW-0812">Transmembrane</keyword>
<evidence type="ECO:0000256" key="4">
    <source>
        <dbReference type="ARBA" id="ARBA00022989"/>
    </source>
</evidence>
<reference evidence="11 12" key="1">
    <citation type="submission" date="2020-04" db="EMBL/GenBank/DDBJ databases">
        <title>Rhodospirillaceae bacterium KN72 isolated from deep sea.</title>
        <authorList>
            <person name="Zhang D.-C."/>
        </authorList>
    </citation>
    <scope>NUCLEOTIDE SEQUENCE [LARGE SCALE GENOMIC DNA]</scope>
    <source>
        <strain evidence="11 12">KN72</strain>
    </source>
</reference>
<dbReference type="RefSeq" id="WP_169625277.1">
    <property type="nucleotide sequence ID" value="NZ_JABBNT010000003.1"/>
</dbReference>
<keyword evidence="7" id="KW-0869">Chloride channel</keyword>
<keyword evidence="6 10" id="KW-0472">Membrane</keyword>